<dbReference type="GO" id="GO:0015668">
    <property type="term" value="F:type III site-specific deoxyribonuclease activity"/>
    <property type="evidence" value="ECO:0007669"/>
    <property type="project" value="InterPro"/>
</dbReference>
<keyword evidence="3" id="KW-0255">Endonuclease</keyword>
<dbReference type="InterPro" id="IPR027417">
    <property type="entry name" value="P-loop_NTPase"/>
</dbReference>
<dbReference type="SUPFAM" id="SSF52540">
    <property type="entry name" value="P-loop containing nucleoside triphosphate hydrolases"/>
    <property type="match status" value="2"/>
</dbReference>
<dbReference type="GO" id="GO:0003677">
    <property type="term" value="F:DNA binding"/>
    <property type="evidence" value="ECO:0007669"/>
    <property type="project" value="InterPro"/>
</dbReference>
<protein>
    <submittedName>
        <fullName evidence="3">Restriction endonuclease subunit R</fullName>
    </submittedName>
</protein>
<evidence type="ECO:0000313" key="3">
    <source>
        <dbReference type="EMBL" id="OZI66639.1"/>
    </source>
</evidence>
<dbReference type="InterPro" id="IPR045572">
    <property type="entry name" value="RE_endonuc_C"/>
</dbReference>
<dbReference type="GO" id="GO:0005524">
    <property type="term" value="F:ATP binding"/>
    <property type="evidence" value="ECO:0007669"/>
    <property type="project" value="InterPro"/>
</dbReference>
<feature type="domain" description="Helicase/UvrB N-terminal" evidence="1">
    <location>
        <begin position="106"/>
        <end position="282"/>
    </location>
</feature>
<evidence type="ECO:0000259" key="1">
    <source>
        <dbReference type="Pfam" id="PF04851"/>
    </source>
</evidence>
<dbReference type="EMBL" id="NEVS01000001">
    <property type="protein sequence ID" value="OZI66639.1"/>
    <property type="molecule type" value="Genomic_DNA"/>
</dbReference>
<dbReference type="Gene3D" id="3.40.50.300">
    <property type="entry name" value="P-loop containing nucleotide triphosphate hydrolases"/>
    <property type="match status" value="2"/>
</dbReference>
<sequence>MKLKFKTQAYQTAAVEAVVDCFKGQVPHHGGIRYRLDPGNQKVAPESPQAALALEAASPEAAAEKEAAFRNADFTLSETALLDKIQAVQRGQNLPLSDTLVKTKVAKVNLDIEMETGTGKTYCYIKTIFELNKLYGWSKFIIVVPSVAIREGVAKSLEITAEHFLETYHKKARFFIYNSKQLHHLESFSSDSGINVMVINVQAFASRGEDARRIYGTPRVNAKGETEMVGLDDFQSRKPIDIISANRPILILDEPQKMEGTATLKSLEAFKALMVLRYSATHKTTHNKIHRLDALDAYNQKLVKKIAVRGIAVKGLAGTAGYLYLQSIEISRKKPPEARVEFEQKLANGAIKRVVRKLGKGDNLFDLSGGLDQYRNYMVTDINANTDTLSFTNGVELTVGDATGDVTEATLRRIQIREAIKAHFDKEQALFLQGVKVLTLFFIDEVAKYRDYAQVDEKGEYARIFEEEYTQYLNEMLDLDETAYVRYLKGISADTTHSGYFSIDKKSKRDVDPSIAKTGENKGLSDDVDAYDLILRKKEQLLKFEEPVRFIFSHSALREGWDNPNVFVICFLKHPDYNNEVTRRQEVGRGLRLSVNQTGDRMDHPATVHDVNVLTVVASESYKDFVAALQKDISDSLSERPRVANEEYFTGKVLRTAAGDVPVTPQLAKQIYRYLVKNDYTDDSDRIAAAYHEAKKAGTLTDLPDELKPHAAQVYQLIDSVFSASQLPDIGDDRKPKKNPLNANFDKQEFKALWNRINRKAAYSVDFDSDELVQKAVKELDAALRVTPLQYAIQAGEQIDQVTGEALKRGDGFKVSETKTEYNKQSIHSAVKYDLIGKLAEGTQLTRRMVAEILKGINVAVFAQFKTNPESFIAEATRLINEQKATVIIEHLAYDPVEDKFDLDIFTAGQTKQDFSKAGDKLHRHIYDYVLTDSKVEREFVKELDTANEVVVYAKLPRGFLIPTPVGDYNPDWAISFKAGAVKHIYFVAETKGSMSSMDLREIEKTKIKCARKFFDEMNRRYAPENVKYDVVDSFGKLMEVVK</sequence>
<feature type="domain" description="Type III restriction enzyme C-terminal endonuclease" evidence="2">
    <location>
        <begin position="924"/>
        <end position="1033"/>
    </location>
</feature>
<name>A0A261UXN0_9BORD</name>
<keyword evidence="3" id="KW-0540">Nuclease</keyword>
<gene>
    <name evidence="3" type="ORF">CAL28_02610</name>
</gene>
<dbReference type="Pfam" id="PF19778">
    <property type="entry name" value="RE_endonuc"/>
    <property type="match status" value="1"/>
</dbReference>
<keyword evidence="3" id="KW-0378">Hydrolase</keyword>
<dbReference type="Proteomes" id="UP000215767">
    <property type="component" value="Unassembled WGS sequence"/>
</dbReference>
<accession>A0A261UXN0</accession>
<evidence type="ECO:0000259" key="2">
    <source>
        <dbReference type="Pfam" id="PF19778"/>
    </source>
</evidence>
<dbReference type="OrthoDB" id="9804145at2"/>
<dbReference type="AlphaFoldDB" id="A0A261UXN0"/>
<dbReference type="RefSeq" id="WP_094839843.1">
    <property type="nucleotide sequence ID" value="NZ_NEVS01000001.1"/>
</dbReference>
<keyword evidence="4" id="KW-1185">Reference proteome</keyword>
<proteinExistence type="predicted"/>
<comment type="caution">
    <text evidence="3">The sequence shown here is derived from an EMBL/GenBank/DDBJ whole genome shotgun (WGS) entry which is preliminary data.</text>
</comment>
<dbReference type="Pfam" id="PF04851">
    <property type="entry name" value="ResIII"/>
    <property type="match status" value="1"/>
</dbReference>
<organism evidence="3 4">
    <name type="scientific">Bordetella genomosp. 11</name>
    <dbReference type="NCBI Taxonomy" id="1416808"/>
    <lineage>
        <taxon>Bacteria</taxon>
        <taxon>Pseudomonadati</taxon>
        <taxon>Pseudomonadota</taxon>
        <taxon>Betaproteobacteria</taxon>
        <taxon>Burkholderiales</taxon>
        <taxon>Alcaligenaceae</taxon>
        <taxon>Bordetella</taxon>
    </lineage>
</organism>
<reference evidence="4" key="1">
    <citation type="submission" date="2017-05" db="EMBL/GenBank/DDBJ databases">
        <title>Complete and WGS of Bordetella genogroups.</title>
        <authorList>
            <person name="Spilker T."/>
            <person name="Lipuma J."/>
        </authorList>
    </citation>
    <scope>NUCLEOTIDE SEQUENCE [LARGE SCALE GENOMIC DNA]</scope>
    <source>
        <strain evidence="4">AU8856</strain>
    </source>
</reference>
<dbReference type="InterPro" id="IPR006935">
    <property type="entry name" value="Helicase/UvrB_N"/>
</dbReference>
<evidence type="ECO:0000313" key="4">
    <source>
        <dbReference type="Proteomes" id="UP000215767"/>
    </source>
</evidence>